<dbReference type="PROSITE" id="PS51918">
    <property type="entry name" value="RADICAL_SAM"/>
    <property type="match status" value="1"/>
</dbReference>
<dbReference type="PANTHER" id="PTHR43273:SF8">
    <property type="entry name" value="RADICAL SAM DOMAIN PROTEIN"/>
    <property type="match status" value="1"/>
</dbReference>
<dbReference type="InterPro" id="IPR026335">
    <property type="entry name" value="rSAM_SPASM_FxsB"/>
</dbReference>
<evidence type="ECO:0000259" key="5">
    <source>
        <dbReference type="PROSITE" id="PS51918"/>
    </source>
</evidence>
<dbReference type="OrthoDB" id="9782387at2"/>
<dbReference type="GO" id="GO:0051536">
    <property type="term" value="F:iron-sulfur cluster binding"/>
    <property type="evidence" value="ECO:0007669"/>
    <property type="project" value="UniProtKB-KW"/>
</dbReference>
<dbReference type="PATRIC" id="fig|749927.5.peg.8485"/>
<dbReference type="eggNOG" id="COG0641">
    <property type="taxonomic scope" value="Bacteria"/>
</dbReference>
<dbReference type="SFLD" id="SFLDS00029">
    <property type="entry name" value="Radical_SAM"/>
    <property type="match status" value="1"/>
</dbReference>
<keyword evidence="4" id="KW-0411">Iron-sulfur</keyword>
<dbReference type="HOGENOM" id="CLU_009273_10_2_11"/>
<feature type="domain" description="Radical SAM core" evidence="5">
    <location>
        <begin position="9"/>
        <end position="241"/>
    </location>
</feature>
<evidence type="ECO:0000313" key="6">
    <source>
        <dbReference type="EMBL" id="ADJ49863.1"/>
    </source>
</evidence>
<dbReference type="EMBL" id="CP002000">
    <property type="protein sequence ID" value="ADJ49863.1"/>
    <property type="molecule type" value="Genomic_DNA"/>
</dbReference>
<evidence type="ECO:0000313" key="7">
    <source>
        <dbReference type="Proteomes" id="UP000000328"/>
    </source>
</evidence>
<dbReference type="InterPro" id="IPR013785">
    <property type="entry name" value="Aldolase_TIM"/>
</dbReference>
<dbReference type="InterPro" id="IPR007197">
    <property type="entry name" value="rSAM"/>
</dbReference>
<dbReference type="SFLD" id="SFLDG01386">
    <property type="entry name" value="main_SPASM_domain-containing"/>
    <property type="match status" value="1"/>
</dbReference>
<evidence type="ECO:0000256" key="3">
    <source>
        <dbReference type="ARBA" id="ARBA00023004"/>
    </source>
</evidence>
<accession>A0A0H3DIB8</accession>
<dbReference type="SFLD" id="SFLDG01072">
    <property type="entry name" value="dehydrogenase_like"/>
    <property type="match status" value="1"/>
</dbReference>
<proteinExistence type="predicted"/>
<dbReference type="GeneID" id="92875775"/>
<dbReference type="InterPro" id="IPR023867">
    <property type="entry name" value="Sulphatase_maturase_rSAM"/>
</dbReference>
<dbReference type="PANTHER" id="PTHR43273">
    <property type="entry name" value="ANAEROBIC SULFATASE-MATURATING ENZYME HOMOLOG ASLB-RELATED"/>
    <property type="match status" value="1"/>
</dbReference>
<gene>
    <name evidence="6" type="ordered locus">AMED_8163</name>
</gene>
<dbReference type="InterPro" id="IPR058240">
    <property type="entry name" value="rSAM_sf"/>
</dbReference>
<dbReference type="RefSeq" id="WP_013229894.1">
    <property type="nucleotide sequence ID" value="NC_014318.1"/>
</dbReference>
<dbReference type="Proteomes" id="UP000000328">
    <property type="component" value="Chromosome"/>
</dbReference>
<dbReference type="GO" id="GO:0046872">
    <property type="term" value="F:metal ion binding"/>
    <property type="evidence" value="ECO:0007669"/>
    <property type="project" value="UniProtKB-KW"/>
</dbReference>
<evidence type="ECO:0000256" key="4">
    <source>
        <dbReference type="ARBA" id="ARBA00023014"/>
    </source>
</evidence>
<dbReference type="NCBIfam" id="TIGR04269">
    <property type="entry name" value="SAM_SPASM_FxsB"/>
    <property type="match status" value="1"/>
</dbReference>
<keyword evidence="2" id="KW-0479">Metal-binding</keyword>
<evidence type="ECO:0000256" key="2">
    <source>
        <dbReference type="ARBA" id="ARBA00022723"/>
    </source>
</evidence>
<keyword evidence="1" id="KW-0949">S-adenosyl-L-methionine</keyword>
<dbReference type="CDD" id="cd01335">
    <property type="entry name" value="Radical_SAM"/>
    <property type="match status" value="1"/>
</dbReference>
<protein>
    <submittedName>
        <fullName evidence="6">Predicted Fe-S oxidoreductase</fullName>
    </submittedName>
</protein>
<dbReference type="SUPFAM" id="SSF102114">
    <property type="entry name" value="Radical SAM enzymes"/>
    <property type="match status" value="1"/>
</dbReference>
<dbReference type="Gene3D" id="3.20.20.70">
    <property type="entry name" value="Aldolase class I"/>
    <property type="match status" value="1"/>
</dbReference>
<evidence type="ECO:0000256" key="1">
    <source>
        <dbReference type="ARBA" id="ARBA00022691"/>
    </source>
</evidence>
<keyword evidence="3" id="KW-0408">Iron</keyword>
<reference evidence="6 7" key="1">
    <citation type="journal article" date="2010" name="Cell Res.">
        <title>Complete genome sequence of the rifamycin SV-producing Amycolatopsis mediterranei U32 revealed its genetic characteristics in phylogeny and metabolism.</title>
        <authorList>
            <person name="Zhao W."/>
            <person name="Zhong Y."/>
            <person name="Yuan H."/>
            <person name="Wang J."/>
            <person name="Zheng H."/>
            <person name="Wang Y."/>
            <person name="Cen X."/>
            <person name="Xu F."/>
            <person name="Bai J."/>
            <person name="Han X."/>
            <person name="Lu G."/>
            <person name="Zhu Y."/>
            <person name="Shao Z."/>
            <person name="Yan H."/>
            <person name="Li C."/>
            <person name="Peng N."/>
            <person name="Zhang Z."/>
            <person name="Zhang Y."/>
            <person name="Lin W."/>
            <person name="Fan Y."/>
            <person name="Qin Z."/>
            <person name="Hu Y."/>
            <person name="Zhu B."/>
            <person name="Wang S."/>
            <person name="Ding X."/>
            <person name="Zhao G.P."/>
        </authorList>
    </citation>
    <scope>NUCLEOTIDE SEQUENCE [LARGE SCALE GENOMIC DNA]</scope>
    <source>
        <strain evidence="7">U-32</strain>
    </source>
</reference>
<organism evidence="6 7">
    <name type="scientific">Amycolatopsis mediterranei (strain U-32)</name>
    <dbReference type="NCBI Taxonomy" id="749927"/>
    <lineage>
        <taxon>Bacteria</taxon>
        <taxon>Bacillati</taxon>
        <taxon>Actinomycetota</taxon>
        <taxon>Actinomycetes</taxon>
        <taxon>Pseudonocardiales</taxon>
        <taxon>Pseudonocardiaceae</taxon>
        <taxon>Amycolatopsis</taxon>
    </lineage>
</organism>
<dbReference type="GO" id="GO:0016491">
    <property type="term" value="F:oxidoreductase activity"/>
    <property type="evidence" value="ECO:0007669"/>
    <property type="project" value="InterPro"/>
</dbReference>
<sequence length="373" mass="40333">MEKTARAAPLAFRQFILKLHSRCNLACDYCYLYTKADHGWRLRPRALSPALADRIVGRIAEHVAAHRLPSLAVLLHGGEPLLGGLSLVRQIAGALRDRVPAQVRLSMQTNGTLLTGPTLEVLSELSIGVSVSLDGDRVAHDRHRRGPSGRGSHADTTAALRRLGSEAFREIYRGLLCTIDLRNDPVATYEALLEFSPPRVDFLLPHRTWDAPPPGTGRYGDWLIRVFERWYGAPRRETGVRLFEEIIHVLLGGRSGIEGIGNDTAPFLVVETDGSISRSDILASVAEGAAATGLHVDGAPFDAALAGALPPPLNASCRACDLVRVCGGGLPAHRYRSGTGFDNPSVYCADLYRLIAHIRARLAADLAALRGTT</sequence>
<dbReference type="AlphaFoldDB" id="A0A0H3DIB8"/>
<name>A0A0H3DIB8_AMYMU</name>
<dbReference type="KEGG" id="amd:AMED_8163"/>
<dbReference type="SFLD" id="SFLDG01067">
    <property type="entry name" value="SPASM/twitch_domain_containing"/>
    <property type="match status" value="1"/>
</dbReference>
<dbReference type="Pfam" id="PF04055">
    <property type="entry name" value="Radical_SAM"/>
    <property type="match status" value="1"/>
</dbReference>